<dbReference type="Pfam" id="PF13155">
    <property type="entry name" value="Toprim_2"/>
    <property type="match status" value="1"/>
</dbReference>
<keyword evidence="15" id="KW-1185">Reference proteome</keyword>
<comment type="caution">
    <text evidence="14">The sequence shown here is derived from an EMBL/GenBank/DDBJ whole genome shotgun (WGS) entry which is preliminary data.</text>
</comment>
<sequence length="556" mass="62242">MSKTSSHATSVIDGVDIAEEISKFVKLKPSKNELLGLCPFHTEDTPSFYVNPQKRLFYCFGCQAGGNVINFRAKIQGLSNADAIEALGKDYNIKLSGSFIDHQSHYQVLETALHLYQNTLKQSIEAQNYLQSRDLTAGSIQAFKIGYAPNGWQNLAGLKQINSKHAKELGLIIDNAKGGYDRFRHRIMFPIYTHHGSLVGFGGRSLGDEKPKYINSSESALYNKSRILFGLNQALQNQQKQLILVEGYMDVISLHQAGFTGAVASLGTAFTASHFQLAAKYAESIVFCFDGDEAGQKAADKTFHTILPLVRDQISCYFLTMPRGEDPDSFIKNNGIEAFRAKLTAARPFSTHLLEHYPLSSNPSLEEKAQQYDHLQKLLNHMPNSILKRLIIEQIPQLSNNHKPIRASKSSEKPNHNMRFIELAFSYPELIISQKDSLKQYLAILPSTVQLAIQRVLSNPQTSLAGFLTEENISFTQNTHAVNQAHDMTEQMALHEISGLLTHYQMIAVEQKIQEHMAMIEQNINAKESSEILQKLLIVKHGLIKKKSLLAKSEDL</sequence>
<keyword evidence="1 12" id="KW-0240">DNA-directed RNA polymerase</keyword>
<feature type="zinc finger region" description="CHC2-type" evidence="12">
    <location>
        <begin position="38"/>
        <end position="62"/>
    </location>
</feature>
<organism evidence="14 15">
    <name type="scientific">Candidatus Synchoanobacter obligatus</name>
    <dbReference type="NCBI Taxonomy" id="2919597"/>
    <lineage>
        <taxon>Bacteria</taxon>
        <taxon>Pseudomonadati</taxon>
        <taxon>Pseudomonadota</taxon>
        <taxon>Gammaproteobacteria</taxon>
        <taxon>Candidatus Comchoanobacterales</taxon>
        <taxon>Candidatus Comchoanobacteraceae</taxon>
        <taxon>Candidatus Synchoanobacter</taxon>
    </lineage>
</organism>
<evidence type="ECO:0000256" key="8">
    <source>
        <dbReference type="ARBA" id="ARBA00022833"/>
    </source>
</evidence>
<dbReference type="InterPro" id="IPR002694">
    <property type="entry name" value="Znf_CHC2"/>
</dbReference>
<dbReference type="PROSITE" id="PS50880">
    <property type="entry name" value="TOPRIM"/>
    <property type="match status" value="1"/>
</dbReference>
<dbReference type="RefSeq" id="WP_258568862.1">
    <property type="nucleotide sequence ID" value="NZ_JAKUDN010000001.1"/>
</dbReference>
<dbReference type="CDD" id="cd03364">
    <property type="entry name" value="TOPRIM_DnaG_primases"/>
    <property type="match status" value="1"/>
</dbReference>
<evidence type="ECO:0000256" key="2">
    <source>
        <dbReference type="ARBA" id="ARBA00022515"/>
    </source>
</evidence>
<keyword evidence="8 12" id="KW-0862">Zinc</keyword>
<comment type="domain">
    <text evidence="12">Contains an N-terminal zinc-binding domain, a central core domain that contains the primase activity, and a C-terminal DnaB-binding domain.</text>
</comment>
<keyword evidence="4 12" id="KW-0548">Nucleotidyltransferase</keyword>
<keyword evidence="11 12" id="KW-0804">Transcription</keyword>
<dbReference type="InterPro" id="IPR037068">
    <property type="entry name" value="DNA_primase_core_N_sf"/>
</dbReference>
<comment type="similarity">
    <text evidence="12">Belongs to the DnaG primase family.</text>
</comment>
<dbReference type="PANTHER" id="PTHR30313:SF2">
    <property type="entry name" value="DNA PRIMASE"/>
    <property type="match status" value="1"/>
</dbReference>
<dbReference type="InterPro" id="IPR030846">
    <property type="entry name" value="DnaG_bac"/>
</dbReference>
<reference evidence="14 15" key="1">
    <citation type="journal article" date="2022" name="Nat. Microbiol.">
        <title>The microbiome of a bacterivorous marine choanoflagellate contains a resource-demanding obligate bacterial associate.</title>
        <authorList>
            <person name="Needham D.M."/>
            <person name="Poirier C."/>
            <person name="Bachy C."/>
            <person name="George E.E."/>
            <person name="Wilken S."/>
            <person name="Yung C.C.M."/>
            <person name="Limardo A.J."/>
            <person name="Morando M."/>
            <person name="Sudek L."/>
            <person name="Malmstrom R.R."/>
            <person name="Keeling P.J."/>
            <person name="Santoro A.E."/>
            <person name="Worden A.Z."/>
        </authorList>
    </citation>
    <scope>NUCLEOTIDE SEQUENCE [LARGE SCALE GENOMIC DNA]</scope>
    <source>
        <strain evidence="14 15">Comchoano-2</strain>
    </source>
</reference>
<dbReference type="InterPro" id="IPR013264">
    <property type="entry name" value="DNAG_N"/>
</dbReference>
<dbReference type="HAMAP" id="MF_00974">
    <property type="entry name" value="DNA_primase_DnaG"/>
    <property type="match status" value="1"/>
</dbReference>
<evidence type="ECO:0000256" key="7">
    <source>
        <dbReference type="ARBA" id="ARBA00022771"/>
    </source>
</evidence>
<evidence type="ECO:0000259" key="13">
    <source>
        <dbReference type="PROSITE" id="PS50880"/>
    </source>
</evidence>
<dbReference type="InterPro" id="IPR050219">
    <property type="entry name" value="DnaG_primase"/>
</dbReference>
<protein>
    <recommendedName>
        <fullName evidence="12">DNA primase</fullName>
        <ecNumber evidence="12">2.7.7.101</ecNumber>
    </recommendedName>
</protein>
<dbReference type="InterPro" id="IPR036977">
    <property type="entry name" value="DNA_primase_Znf_CHC2"/>
</dbReference>
<evidence type="ECO:0000256" key="5">
    <source>
        <dbReference type="ARBA" id="ARBA00022705"/>
    </source>
</evidence>
<dbReference type="InterPro" id="IPR006295">
    <property type="entry name" value="DNA_primase_DnaG"/>
</dbReference>
<evidence type="ECO:0000256" key="3">
    <source>
        <dbReference type="ARBA" id="ARBA00022679"/>
    </source>
</evidence>
<dbReference type="EMBL" id="JAKUDN010000001">
    <property type="protein sequence ID" value="MCP8351747.1"/>
    <property type="molecule type" value="Genomic_DNA"/>
</dbReference>
<dbReference type="Proteomes" id="UP001320768">
    <property type="component" value="Unassembled WGS sequence"/>
</dbReference>
<keyword evidence="10 12" id="KW-0238">DNA-binding</keyword>
<comment type="function">
    <text evidence="12">RNA polymerase that catalyzes the synthesis of short RNA molecules used as primers for DNA polymerase during DNA replication.</text>
</comment>
<dbReference type="InterPro" id="IPR006171">
    <property type="entry name" value="TOPRIM_dom"/>
</dbReference>
<accession>A0ABT1L3F0</accession>
<comment type="subunit">
    <text evidence="12">Monomer. Interacts with DnaB.</text>
</comment>
<dbReference type="SMART" id="SM00400">
    <property type="entry name" value="ZnF_CHCC"/>
    <property type="match status" value="1"/>
</dbReference>
<evidence type="ECO:0000256" key="4">
    <source>
        <dbReference type="ARBA" id="ARBA00022695"/>
    </source>
</evidence>
<keyword evidence="6 12" id="KW-0479">Metal-binding</keyword>
<evidence type="ECO:0000256" key="10">
    <source>
        <dbReference type="ARBA" id="ARBA00023125"/>
    </source>
</evidence>
<evidence type="ECO:0000256" key="1">
    <source>
        <dbReference type="ARBA" id="ARBA00022478"/>
    </source>
</evidence>
<keyword evidence="3 12" id="KW-0808">Transferase</keyword>
<dbReference type="Pfam" id="PF01807">
    <property type="entry name" value="Zn_ribbon_DnaG"/>
    <property type="match status" value="1"/>
</dbReference>
<dbReference type="Gene3D" id="3.90.980.10">
    <property type="entry name" value="DNA primase, catalytic core, N-terminal domain"/>
    <property type="match status" value="1"/>
</dbReference>
<evidence type="ECO:0000256" key="9">
    <source>
        <dbReference type="ARBA" id="ARBA00022842"/>
    </source>
</evidence>
<evidence type="ECO:0000313" key="14">
    <source>
        <dbReference type="EMBL" id="MCP8351747.1"/>
    </source>
</evidence>
<keyword evidence="5 12" id="KW-0235">DNA replication</keyword>
<keyword evidence="7 12" id="KW-0863">Zinc-finger</keyword>
<keyword evidence="9" id="KW-0460">Magnesium</keyword>
<evidence type="ECO:0000256" key="6">
    <source>
        <dbReference type="ARBA" id="ARBA00022723"/>
    </source>
</evidence>
<comment type="cofactor">
    <cofactor evidence="12">
        <name>Zn(2+)</name>
        <dbReference type="ChEBI" id="CHEBI:29105"/>
    </cofactor>
    <text evidence="12">Binds 1 zinc ion per monomer.</text>
</comment>
<dbReference type="NCBIfam" id="TIGR01391">
    <property type="entry name" value="dnaG"/>
    <property type="match status" value="1"/>
</dbReference>
<dbReference type="Gene3D" id="3.90.580.10">
    <property type="entry name" value="Zinc finger, CHC2-type domain"/>
    <property type="match status" value="1"/>
</dbReference>
<dbReference type="SMART" id="SM00493">
    <property type="entry name" value="TOPRIM"/>
    <property type="match status" value="1"/>
</dbReference>
<gene>
    <name evidence="12 14" type="primary">dnaG</name>
    <name evidence="14" type="ORF">MKS91_00350</name>
</gene>
<dbReference type="EC" id="2.7.7.101" evidence="12"/>
<evidence type="ECO:0000313" key="15">
    <source>
        <dbReference type="Proteomes" id="UP001320768"/>
    </source>
</evidence>
<evidence type="ECO:0000256" key="11">
    <source>
        <dbReference type="ARBA" id="ARBA00023163"/>
    </source>
</evidence>
<feature type="domain" description="Toprim" evidence="13">
    <location>
        <begin position="240"/>
        <end position="322"/>
    </location>
</feature>
<keyword evidence="2 12" id="KW-0639">Primosome</keyword>
<dbReference type="Gene3D" id="3.40.1360.10">
    <property type="match status" value="1"/>
</dbReference>
<comment type="catalytic activity">
    <reaction evidence="12">
        <text>ssDNA + n NTP = ssDNA/pppN(pN)n-1 hybrid + (n-1) diphosphate.</text>
        <dbReference type="EC" id="2.7.7.101"/>
    </reaction>
</comment>
<dbReference type="Pfam" id="PF08275">
    <property type="entry name" value="DNAG_N"/>
    <property type="match status" value="1"/>
</dbReference>
<dbReference type="PANTHER" id="PTHR30313">
    <property type="entry name" value="DNA PRIMASE"/>
    <property type="match status" value="1"/>
</dbReference>
<evidence type="ECO:0000256" key="12">
    <source>
        <dbReference type="HAMAP-Rule" id="MF_00974"/>
    </source>
</evidence>
<dbReference type="SUPFAM" id="SSF57783">
    <property type="entry name" value="Zinc beta-ribbon"/>
    <property type="match status" value="1"/>
</dbReference>
<name>A0ABT1L3F0_9GAMM</name>
<dbReference type="InterPro" id="IPR034151">
    <property type="entry name" value="TOPRIM_DnaG_bac"/>
</dbReference>
<proteinExistence type="inferred from homology"/>
<dbReference type="SUPFAM" id="SSF56731">
    <property type="entry name" value="DNA primase core"/>
    <property type="match status" value="1"/>
</dbReference>